<evidence type="ECO:0000313" key="15">
    <source>
        <dbReference type="Proteomes" id="UP001458880"/>
    </source>
</evidence>
<feature type="transmembrane region" description="Helical" evidence="13">
    <location>
        <begin position="38"/>
        <end position="56"/>
    </location>
</feature>
<feature type="transmembrane region" description="Helical" evidence="13">
    <location>
        <begin position="435"/>
        <end position="451"/>
    </location>
</feature>
<evidence type="ECO:0000256" key="12">
    <source>
        <dbReference type="RuleBase" id="RU000679"/>
    </source>
</evidence>
<protein>
    <submittedName>
        <fullName evidence="14">Amiloride-sensitive sodium channel</fullName>
    </submittedName>
</protein>
<keyword evidence="6 13" id="KW-1133">Transmembrane helix</keyword>
<reference evidence="14 15" key="1">
    <citation type="journal article" date="2024" name="BMC Genomics">
        <title>De novo assembly and annotation of Popillia japonica's genome with initial clues to its potential as an invasive pest.</title>
        <authorList>
            <person name="Cucini C."/>
            <person name="Boschi S."/>
            <person name="Funari R."/>
            <person name="Cardaioli E."/>
            <person name="Iannotti N."/>
            <person name="Marturano G."/>
            <person name="Paoli F."/>
            <person name="Bruttini M."/>
            <person name="Carapelli A."/>
            <person name="Frati F."/>
            <person name="Nardi F."/>
        </authorList>
    </citation>
    <scope>NUCLEOTIDE SEQUENCE [LARGE SCALE GENOMIC DNA]</scope>
    <source>
        <strain evidence="14">DMR45628</strain>
    </source>
</reference>
<dbReference type="PANTHER" id="PTHR11690:SF240">
    <property type="entry name" value="PICKPOCKET 25-RELATED"/>
    <property type="match status" value="1"/>
</dbReference>
<evidence type="ECO:0000256" key="10">
    <source>
        <dbReference type="ARBA" id="ARBA00023201"/>
    </source>
</evidence>
<keyword evidence="9 13" id="KW-0472">Membrane</keyword>
<dbReference type="Gene3D" id="1.10.287.820">
    <property type="entry name" value="Acid-sensing ion channel domain"/>
    <property type="match status" value="1"/>
</dbReference>
<name>A0AAW1LAK9_POPJA</name>
<evidence type="ECO:0000256" key="4">
    <source>
        <dbReference type="ARBA" id="ARBA00022461"/>
    </source>
</evidence>
<sequence>MSSGRKKILQEIKKFGKETTIHGVYFLVSNRLHLLERLFWVIIIVAAIISSISLCLSNWNRYSANPTVVSLQKDYRNWNNPFPAATVCFIYKTNDLLVAEYIERKWGINNTDPQYDYYAEFVKAVANISYQSLDVLKKYENDSALNNVDMMDLAVKVYPDSDGNLVTFDTKTKTKWVRIMTEMGICFMMNSMFPKILAFREADKAIDSKKQLLLKCHYLNGLCYARFDSDPDAPIKFYVHSYFDIVHATISPPWIVKENQEFEINYRMQETIADSSIRSLNPIQRRCRFEDEPLSNEVRHYSSTICYMLCRYRIVKKLCGCRPFFYHNLAGRICDLKGLLCVAEHVQYLLQPASKLGCDCPQPCNIIAYLPQSPKITLWESGYFDQRITFRWGLLPPTTKYRRSILFGFEDLVVSFGGIVALFLGISFISIIETIFFLIRIIFCCFVWLFSKFKVSQ</sequence>
<gene>
    <name evidence="14" type="ORF">QE152_g13901</name>
</gene>
<keyword evidence="3 12" id="KW-0813">Transport</keyword>
<accession>A0AAW1LAK9</accession>
<evidence type="ECO:0000256" key="2">
    <source>
        <dbReference type="ARBA" id="ARBA00007193"/>
    </source>
</evidence>
<dbReference type="InterPro" id="IPR001873">
    <property type="entry name" value="ENaC"/>
</dbReference>
<evidence type="ECO:0000256" key="5">
    <source>
        <dbReference type="ARBA" id="ARBA00022692"/>
    </source>
</evidence>
<evidence type="ECO:0000256" key="3">
    <source>
        <dbReference type="ARBA" id="ARBA00022448"/>
    </source>
</evidence>
<comment type="similarity">
    <text evidence="2 12">Belongs to the amiloride-sensitive sodium channel (TC 1.A.6) family.</text>
</comment>
<organism evidence="14 15">
    <name type="scientific">Popillia japonica</name>
    <name type="common">Japanese beetle</name>
    <dbReference type="NCBI Taxonomy" id="7064"/>
    <lineage>
        <taxon>Eukaryota</taxon>
        <taxon>Metazoa</taxon>
        <taxon>Ecdysozoa</taxon>
        <taxon>Arthropoda</taxon>
        <taxon>Hexapoda</taxon>
        <taxon>Insecta</taxon>
        <taxon>Pterygota</taxon>
        <taxon>Neoptera</taxon>
        <taxon>Endopterygota</taxon>
        <taxon>Coleoptera</taxon>
        <taxon>Polyphaga</taxon>
        <taxon>Scarabaeiformia</taxon>
        <taxon>Scarabaeidae</taxon>
        <taxon>Rutelinae</taxon>
        <taxon>Popillia</taxon>
    </lineage>
</organism>
<evidence type="ECO:0000256" key="6">
    <source>
        <dbReference type="ARBA" id="ARBA00022989"/>
    </source>
</evidence>
<keyword evidence="5 12" id="KW-0812">Transmembrane</keyword>
<dbReference type="Gene3D" id="1.10.287.770">
    <property type="entry name" value="YojJ-like"/>
    <property type="match status" value="1"/>
</dbReference>
<evidence type="ECO:0000256" key="7">
    <source>
        <dbReference type="ARBA" id="ARBA00023053"/>
    </source>
</evidence>
<keyword evidence="4 12" id="KW-0894">Sodium channel</keyword>
<evidence type="ECO:0000256" key="8">
    <source>
        <dbReference type="ARBA" id="ARBA00023065"/>
    </source>
</evidence>
<feature type="transmembrane region" description="Helical" evidence="13">
    <location>
        <begin position="405"/>
        <end position="429"/>
    </location>
</feature>
<evidence type="ECO:0000256" key="13">
    <source>
        <dbReference type="SAM" id="Phobius"/>
    </source>
</evidence>
<dbReference type="PANTHER" id="PTHR11690">
    <property type="entry name" value="AMILORIDE-SENSITIVE SODIUM CHANNEL-RELATED"/>
    <property type="match status" value="1"/>
</dbReference>
<dbReference type="Proteomes" id="UP001458880">
    <property type="component" value="Unassembled WGS sequence"/>
</dbReference>
<keyword evidence="10 12" id="KW-0739">Sodium transport</keyword>
<dbReference type="EMBL" id="JASPKY010000137">
    <property type="protein sequence ID" value="KAK9731145.1"/>
    <property type="molecule type" value="Genomic_DNA"/>
</dbReference>
<dbReference type="Pfam" id="PF00858">
    <property type="entry name" value="ASC"/>
    <property type="match status" value="1"/>
</dbReference>
<evidence type="ECO:0000256" key="1">
    <source>
        <dbReference type="ARBA" id="ARBA00004141"/>
    </source>
</evidence>
<keyword evidence="15" id="KW-1185">Reference proteome</keyword>
<evidence type="ECO:0000313" key="14">
    <source>
        <dbReference type="EMBL" id="KAK9731145.1"/>
    </source>
</evidence>
<keyword evidence="11 12" id="KW-0407">Ion channel</keyword>
<keyword evidence="7" id="KW-0915">Sodium</keyword>
<dbReference type="GO" id="GO:0005886">
    <property type="term" value="C:plasma membrane"/>
    <property type="evidence" value="ECO:0007669"/>
    <property type="project" value="TreeGrafter"/>
</dbReference>
<comment type="subcellular location">
    <subcellularLocation>
        <location evidence="1">Membrane</location>
        <topology evidence="1">Multi-pass membrane protein</topology>
    </subcellularLocation>
</comment>
<evidence type="ECO:0000256" key="9">
    <source>
        <dbReference type="ARBA" id="ARBA00023136"/>
    </source>
</evidence>
<dbReference type="AlphaFoldDB" id="A0AAW1LAK9"/>
<comment type="caution">
    <text evidence="14">The sequence shown here is derived from an EMBL/GenBank/DDBJ whole genome shotgun (WGS) entry which is preliminary data.</text>
</comment>
<dbReference type="GO" id="GO:0015280">
    <property type="term" value="F:ligand-gated sodium channel activity"/>
    <property type="evidence" value="ECO:0007669"/>
    <property type="project" value="TreeGrafter"/>
</dbReference>
<evidence type="ECO:0000256" key="11">
    <source>
        <dbReference type="ARBA" id="ARBA00023303"/>
    </source>
</evidence>
<proteinExistence type="inferred from homology"/>
<keyword evidence="8 12" id="KW-0406">Ion transport</keyword>